<name>X0VM38_9ZZZZ</name>
<keyword evidence="2" id="KW-0813">Transport</keyword>
<feature type="domain" description="Tripartite ATP-independent periplasmic transporters DctQ component" evidence="9">
    <location>
        <begin position="26"/>
        <end position="163"/>
    </location>
</feature>
<dbReference type="PANTHER" id="PTHR35011:SF2">
    <property type="entry name" value="2,3-DIKETO-L-GULONATE TRAP TRANSPORTER SMALL PERMEASE PROTEIN YIAM"/>
    <property type="match status" value="1"/>
</dbReference>
<sequence>MNTLKRFDDILARLEGWVIILLLWLMVILTFVQVALRSLYTYGHFQWANAMLGHIDWSGPFVRLLVLWLTFLGASLLTKEGKHIKIDLLSTLLPKKWLPTRELILASACALISAIMVKVCIDYIRMEMEFGGTIFLNLPSWISQLILPAGFALLLFRFLIRTIDEGIQIVRGMTS</sequence>
<dbReference type="AlphaFoldDB" id="X0VM38"/>
<feature type="transmembrane region" description="Helical" evidence="8">
    <location>
        <begin position="103"/>
        <end position="121"/>
    </location>
</feature>
<dbReference type="PANTHER" id="PTHR35011">
    <property type="entry name" value="2,3-DIKETO-L-GULONATE TRAP TRANSPORTER SMALL PERMEASE PROTEIN YIAM"/>
    <property type="match status" value="1"/>
</dbReference>
<comment type="caution">
    <text evidence="10">The sequence shown here is derived from an EMBL/GenBank/DDBJ whole genome shotgun (WGS) entry which is preliminary data.</text>
</comment>
<evidence type="ECO:0000313" key="10">
    <source>
        <dbReference type="EMBL" id="GAG01591.1"/>
    </source>
</evidence>
<feature type="transmembrane region" description="Helical" evidence="8">
    <location>
        <begin position="141"/>
        <end position="160"/>
    </location>
</feature>
<dbReference type="GO" id="GO:0005886">
    <property type="term" value="C:plasma membrane"/>
    <property type="evidence" value="ECO:0007669"/>
    <property type="project" value="UniProtKB-SubCell"/>
</dbReference>
<protein>
    <recommendedName>
        <fullName evidence="9">Tripartite ATP-independent periplasmic transporters DctQ component domain-containing protein</fullName>
    </recommendedName>
</protein>
<comment type="subcellular location">
    <subcellularLocation>
        <location evidence="1">Cell inner membrane</location>
        <topology evidence="1">Multi-pass membrane protein</topology>
    </subcellularLocation>
</comment>
<keyword evidence="5 8" id="KW-0812">Transmembrane</keyword>
<evidence type="ECO:0000256" key="7">
    <source>
        <dbReference type="ARBA" id="ARBA00023136"/>
    </source>
</evidence>
<evidence type="ECO:0000256" key="5">
    <source>
        <dbReference type="ARBA" id="ARBA00022692"/>
    </source>
</evidence>
<dbReference type="GO" id="GO:0015740">
    <property type="term" value="P:C4-dicarboxylate transport"/>
    <property type="evidence" value="ECO:0007669"/>
    <property type="project" value="TreeGrafter"/>
</dbReference>
<gene>
    <name evidence="10" type="ORF">S01H1_45630</name>
</gene>
<dbReference type="Pfam" id="PF04290">
    <property type="entry name" value="DctQ"/>
    <property type="match status" value="1"/>
</dbReference>
<evidence type="ECO:0000256" key="4">
    <source>
        <dbReference type="ARBA" id="ARBA00022519"/>
    </source>
</evidence>
<keyword evidence="4" id="KW-0997">Cell inner membrane</keyword>
<reference evidence="10" key="1">
    <citation type="journal article" date="2014" name="Front. Microbiol.">
        <title>High frequency of phylogenetically diverse reductive dehalogenase-homologous genes in deep subseafloor sedimentary metagenomes.</title>
        <authorList>
            <person name="Kawai M."/>
            <person name="Futagami T."/>
            <person name="Toyoda A."/>
            <person name="Takaki Y."/>
            <person name="Nishi S."/>
            <person name="Hori S."/>
            <person name="Arai W."/>
            <person name="Tsubouchi T."/>
            <person name="Morono Y."/>
            <person name="Uchiyama I."/>
            <person name="Ito T."/>
            <person name="Fujiyama A."/>
            <person name="Inagaki F."/>
            <person name="Takami H."/>
        </authorList>
    </citation>
    <scope>NUCLEOTIDE SEQUENCE</scope>
    <source>
        <strain evidence="10">Expedition CK06-06</strain>
    </source>
</reference>
<evidence type="ECO:0000256" key="1">
    <source>
        <dbReference type="ARBA" id="ARBA00004429"/>
    </source>
</evidence>
<accession>X0VM38</accession>
<keyword evidence="3" id="KW-1003">Cell membrane</keyword>
<evidence type="ECO:0000256" key="3">
    <source>
        <dbReference type="ARBA" id="ARBA00022475"/>
    </source>
</evidence>
<dbReference type="InterPro" id="IPR055348">
    <property type="entry name" value="DctQ"/>
</dbReference>
<organism evidence="10">
    <name type="scientific">marine sediment metagenome</name>
    <dbReference type="NCBI Taxonomy" id="412755"/>
    <lineage>
        <taxon>unclassified sequences</taxon>
        <taxon>metagenomes</taxon>
        <taxon>ecological metagenomes</taxon>
    </lineage>
</organism>
<evidence type="ECO:0000256" key="6">
    <source>
        <dbReference type="ARBA" id="ARBA00022989"/>
    </source>
</evidence>
<feature type="transmembrane region" description="Helical" evidence="8">
    <location>
        <begin position="60"/>
        <end position="78"/>
    </location>
</feature>
<evidence type="ECO:0000259" key="9">
    <source>
        <dbReference type="Pfam" id="PF04290"/>
    </source>
</evidence>
<feature type="transmembrane region" description="Helical" evidence="8">
    <location>
        <begin position="16"/>
        <end position="40"/>
    </location>
</feature>
<keyword evidence="7 8" id="KW-0472">Membrane</keyword>
<evidence type="ECO:0000256" key="2">
    <source>
        <dbReference type="ARBA" id="ARBA00022448"/>
    </source>
</evidence>
<evidence type="ECO:0000256" key="8">
    <source>
        <dbReference type="SAM" id="Phobius"/>
    </source>
</evidence>
<dbReference type="EMBL" id="BARS01029175">
    <property type="protein sequence ID" value="GAG01591.1"/>
    <property type="molecule type" value="Genomic_DNA"/>
</dbReference>
<keyword evidence="6 8" id="KW-1133">Transmembrane helix</keyword>
<dbReference type="GO" id="GO:0022857">
    <property type="term" value="F:transmembrane transporter activity"/>
    <property type="evidence" value="ECO:0007669"/>
    <property type="project" value="TreeGrafter"/>
</dbReference>
<dbReference type="InterPro" id="IPR007387">
    <property type="entry name" value="TRAP_DctQ"/>
</dbReference>
<proteinExistence type="predicted"/>